<evidence type="ECO:0000313" key="2">
    <source>
        <dbReference type="EMBL" id="MFL4470780.1"/>
    </source>
</evidence>
<dbReference type="EMBL" id="JBHDIY010000002">
    <property type="protein sequence ID" value="MFL4470780.1"/>
    <property type="molecule type" value="Genomic_DNA"/>
</dbReference>
<keyword evidence="3" id="KW-1185">Reference proteome</keyword>
<dbReference type="InterPro" id="IPR029058">
    <property type="entry name" value="AB_hydrolase_fold"/>
</dbReference>
<comment type="caution">
    <text evidence="2">The sequence shown here is derived from an EMBL/GenBank/DDBJ whole genome shotgun (WGS) entry which is preliminary data.</text>
</comment>
<reference evidence="2 3" key="1">
    <citation type="submission" date="2024-08" db="EMBL/GenBank/DDBJ databases">
        <title>Tateyamaria sp. nov., isolated from marine algae.</title>
        <authorList>
            <person name="Choi B.J."/>
            <person name="Kim J.M."/>
            <person name="Lee J.K."/>
            <person name="Choi D.G."/>
            <person name="Bayburt H."/>
            <person name="Baek J.H."/>
            <person name="Han D.M."/>
            <person name="Jeon C.O."/>
        </authorList>
    </citation>
    <scope>NUCLEOTIDE SEQUENCE [LARGE SCALE GENOMIC DNA]</scope>
    <source>
        <strain evidence="2 3">KMU-156</strain>
    </source>
</reference>
<dbReference type="RefSeq" id="WP_407594267.1">
    <property type="nucleotide sequence ID" value="NZ_JBHDIY010000002.1"/>
</dbReference>
<gene>
    <name evidence="2" type="ORF">ACERZ8_13140</name>
</gene>
<feature type="domain" description="AB hydrolase-1" evidence="1">
    <location>
        <begin position="2"/>
        <end position="212"/>
    </location>
</feature>
<accession>A0ABW8UV81</accession>
<keyword evidence="2" id="KW-0378">Hydrolase</keyword>
<protein>
    <submittedName>
        <fullName evidence="2">Alpha/beta fold hydrolase</fullName>
    </submittedName>
</protein>
<dbReference type="GO" id="GO:0016787">
    <property type="term" value="F:hydrolase activity"/>
    <property type="evidence" value="ECO:0007669"/>
    <property type="project" value="UniProtKB-KW"/>
</dbReference>
<dbReference type="InterPro" id="IPR000073">
    <property type="entry name" value="AB_hydrolase_1"/>
</dbReference>
<dbReference type="Proteomes" id="UP001627408">
    <property type="component" value="Unassembled WGS sequence"/>
</dbReference>
<dbReference type="Pfam" id="PF12697">
    <property type="entry name" value="Abhydrolase_6"/>
    <property type="match status" value="1"/>
</dbReference>
<evidence type="ECO:0000313" key="3">
    <source>
        <dbReference type="Proteomes" id="UP001627408"/>
    </source>
</evidence>
<evidence type="ECO:0000259" key="1">
    <source>
        <dbReference type="Pfam" id="PF12697"/>
    </source>
</evidence>
<dbReference type="SUPFAM" id="SSF53474">
    <property type="entry name" value="alpha/beta-Hydrolases"/>
    <property type="match status" value="1"/>
</dbReference>
<organism evidence="2 3">
    <name type="scientific">Tateyamaria armeniaca</name>
    <dbReference type="NCBI Taxonomy" id="2518930"/>
    <lineage>
        <taxon>Bacteria</taxon>
        <taxon>Pseudomonadati</taxon>
        <taxon>Pseudomonadota</taxon>
        <taxon>Alphaproteobacteria</taxon>
        <taxon>Rhodobacterales</taxon>
        <taxon>Roseobacteraceae</taxon>
        <taxon>Tateyamaria</taxon>
    </lineage>
</organism>
<dbReference type="Gene3D" id="3.40.50.1820">
    <property type="entry name" value="alpha/beta hydrolase"/>
    <property type="match status" value="1"/>
</dbReference>
<proteinExistence type="predicted"/>
<sequence>MPGYDGRPEAEWVDIDRAAKRIATLVQQQRLDRVDLVGHSTGAVIAVEAAKAIRQTTPETDVRVHAISTALPAPQPLLAGMRGAAGTVAAAARSGSLKPRTVWLEYYRRLAYGPDAETDPQVAQAADALVAANDDRITLPSRGLGRRHTRDLRQWQNRNAAALTGAQLDYYHGAVDPVFPPRITARFVNTLPGADLHLIEGHGHLLLLTYPEVWDQITASIAAP</sequence>
<name>A0ABW8UV81_9RHOB</name>